<gene>
    <name evidence="1" type="ORF">DESPIG_01306</name>
</gene>
<reference evidence="1 2" key="2">
    <citation type="submission" date="2008-10" db="EMBL/GenBank/DDBJ databases">
        <authorList>
            <person name="Fulton L."/>
            <person name="Clifton S."/>
            <person name="Fulton B."/>
            <person name="Xu J."/>
            <person name="Minx P."/>
            <person name="Pepin K.H."/>
            <person name="Johnson M."/>
            <person name="Bhonagiri V."/>
            <person name="Nash W.E."/>
            <person name="Mardis E.R."/>
            <person name="Wilson R.K."/>
        </authorList>
    </citation>
    <scope>NUCLEOTIDE SEQUENCE [LARGE SCALE GENOMIC DNA]</scope>
    <source>
        <strain evidence="1 2">ATCC 29098</strain>
    </source>
</reference>
<dbReference type="EMBL" id="ABXU01000030">
    <property type="protein sequence ID" value="EEB33791.1"/>
    <property type="molecule type" value="Genomic_DNA"/>
</dbReference>
<sequence>MGHAKFPRDVLLDIACPFHGQLQVTAKCVKSKGDSLHENILFRKKIIGNDILF</sequence>
<dbReference type="HOGENOM" id="CLU_3060922_0_0_7"/>
<evidence type="ECO:0000313" key="2">
    <source>
        <dbReference type="Proteomes" id="UP000003676"/>
    </source>
</evidence>
<protein>
    <submittedName>
        <fullName evidence="1">Uncharacterized protein</fullName>
    </submittedName>
</protein>
<evidence type="ECO:0000313" key="1">
    <source>
        <dbReference type="EMBL" id="EEB33791.1"/>
    </source>
</evidence>
<name>B6WTA2_9BACT</name>
<proteinExistence type="predicted"/>
<organism evidence="1 2">
    <name type="scientific">Desulfovibrio piger ATCC 29098</name>
    <dbReference type="NCBI Taxonomy" id="411464"/>
    <lineage>
        <taxon>Bacteria</taxon>
        <taxon>Pseudomonadati</taxon>
        <taxon>Thermodesulfobacteriota</taxon>
        <taxon>Desulfovibrionia</taxon>
        <taxon>Desulfovibrionales</taxon>
        <taxon>Desulfovibrionaceae</taxon>
        <taxon>Desulfovibrio</taxon>
    </lineage>
</organism>
<accession>B6WTA2</accession>
<dbReference type="Proteomes" id="UP000003676">
    <property type="component" value="Unassembled WGS sequence"/>
</dbReference>
<reference evidence="1 2" key="1">
    <citation type="submission" date="2008-10" db="EMBL/GenBank/DDBJ databases">
        <title>Draft genome sequence of Desulvovibrio piger (ATCC 29098).</title>
        <authorList>
            <person name="Sudarsanam P."/>
            <person name="Ley R."/>
            <person name="Guruge J."/>
            <person name="Turnbaugh P.J."/>
            <person name="Mahowald M."/>
            <person name="Liep D."/>
            <person name="Gordon J."/>
        </authorList>
    </citation>
    <scope>NUCLEOTIDE SEQUENCE [LARGE SCALE GENOMIC DNA]</scope>
    <source>
        <strain evidence="1 2">ATCC 29098</strain>
    </source>
</reference>
<comment type="caution">
    <text evidence="1">The sequence shown here is derived from an EMBL/GenBank/DDBJ whole genome shotgun (WGS) entry which is preliminary data.</text>
</comment>
<dbReference type="AlphaFoldDB" id="B6WTA2"/>